<evidence type="ECO:0000256" key="4">
    <source>
        <dbReference type="ARBA" id="ARBA00022705"/>
    </source>
</evidence>
<keyword evidence="8" id="KW-0460">Magnesium</keyword>
<dbReference type="Pfam" id="PF00004">
    <property type="entry name" value="AAA"/>
    <property type="match status" value="1"/>
</dbReference>
<dbReference type="Pfam" id="PF01426">
    <property type="entry name" value="BAH"/>
    <property type="match status" value="1"/>
</dbReference>
<dbReference type="SMART" id="SM00382">
    <property type="entry name" value="AAA"/>
    <property type="match status" value="1"/>
</dbReference>
<comment type="subcellular location">
    <subcellularLocation>
        <location evidence="1 11">Nucleus</location>
    </subcellularLocation>
</comment>
<dbReference type="GO" id="GO:0005664">
    <property type="term" value="C:nuclear origin of replication recognition complex"/>
    <property type="evidence" value="ECO:0007669"/>
    <property type="project" value="TreeGrafter"/>
</dbReference>
<feature type="compositionally biased region" description="Acidic residues" evidence="12">
    <location>
        <begin position="507"/>
        <end position="517"/>
    </location>
</feature>
<feature type="compositionally biased region" description="Basic residues" evidence="12">
    <location>
        <begin position="470"/>
        <end position="479"/>
    </location>
</feature>
<sequence>MPIRSKYFAPIKINDFTWIGEETLVDNRRIKAKHYQSFKFNGVKYKIGDYVYIANENSGEDDTDMAHVAQIKDLFDKSKGTLRGTRHIAVVVWFWRKQELPSHLIKKYNLKMAPNELLLNTATSLDADIDIETIIGKCKIQYCKVEELKYSSKVSHLNEVYQVARTCDGRSIRELAVQSEGKNRLKTKGLTPKVQVDSDSESSVVESDTKNRYCTPSRKLKESKVHQSPVVPFQGSILKKGEPKSVRTVESKKSQKFKCAQVVDMLDDVDSDSMSVLSEMSETSQSSMETSNRLTSAKKQKVVQSGRRTPKLTDSFSTRGNQKAAEAAQNQPKSVRRGLVDEFENVKIKAEKTKKIKRQVDISEVVSLLDMDSSGGEGDNTDSDDTISSSKRKPTKSKKEVSKKKDSKSKRQTPKPKDGESDSDLECEPETRKRSIRSKCDSNKDVASKSQKSQKVKLPESDHEMTFSLSKRKLRKSPVKKQAVTSAKKSKQQKYASESSSAYTTETSEEEEEDDDFVPQKKKKITTSKTPVNKKSTKDTTKTPKSSKKSSKVGTPCIPERKTQAHKREDLFEIARSRLHVSAVPETLPCRENEFSDIYSFVESKILDGTGGCMYISGVPGTGKTATVLEVLRTLKQSAEDGDIGSFRYIELNGMKLTEPHQAYVQILLQLTGQKATADHAAELLQKRFSGMAPRRETVVLLVDELDLLWTRKQDVMYNIFDWPTKPHARLVVLAVANTMDLPERIMMSRVSSRLGLTRMTFQPYTFKQLQEIVFSRLKGLQAFDEDAIQLAARKVAAVSGDARRALDICRRATEIVESSSCGNKKKELVNMSHVNQALQEMFSSSKITAIKSASEQEQLFLKAVVAEFQRCGLEEAEFSKLYTQHISLCRFEGLPPPTFSELFSICSSLGTLRILLTEHGRTDLQMRVRLNVSQDDILFALKE</sequence>
<evidence type="ECO:0000256" key="3">
    <source>
        <dbReference type="ARBA" id="ARBA00019081"/>
    </source>
</evidence>
<dbReference type="InterPro" id="IPR003593">
    <property type="entry name" value="AAA+_ATPase"/>
</dbReference>
<evidence type="ECO:0000256" key="10">
    <source>
        <dbReference type="ARBA" id="ARBA00023242"/>
    </source>
</evidence>
<dbReference type="GO" id="GO:0003688">
    <property type="term" value="F:DNA replication origin binding"/>
    <property type="evidence" value="ECO:0007669"/>
    <property type="project" value="TreeGrafter"/>
</dbReference>
<dbReference type="EMBL" id="CAHIKZ030004404">
    <property type="protein sequence ID" value="CAE1310519.1"/>
    <property type="molecule type" value="Genomic_DNA"/>
</dbReference>
<evidence type="ECO:0000256" key="8">
    <source>
        <dbReference type="ARBA" id="ARBA00022842"/>
    </source>
</evidence>
<keyword evidence="15" id="KW-1185">Reference proteome</keyword>
<evidence type="ECO:0000256" key="2">
    <source>
        <dbReference type="ARBA" id="ARBA00008398"/>
    </source>
</evidence>
<dbReference type="FunFam" id="1.10.8.60:FF:000062">
    <property type="entry name" value="Origin recognition complex subunit 1"/>
    <property type="match status" value="1"/>
</dbReference>
<evidence type="ECO:0000256" key="12">
    <source>
        <dbReference type="SAM" id="MobiDB-lite"/>
    </source>
</evidence>
<organism evidence="14 15">
    <name type="scientific">Acanthosepion pharaonis</name>
    <name type="common">Pharaoh cuttlefish</name>
    <name type="synonym">Sepia pharaonis</name>
    <dbReference type="NCBI Taxonomy" id="158019"/>
    <lineage>
        <taxon>Eukaryota</taxon>
        <taxon>Metazoa</taxon>
        <taxon>Spiralia</taxon>
        <taxon>Lophotrochozoa</taxon>
        <taxon>Mollusca</taxon>
        <taxon>Cephalopoda</taxon>
        <taxon>Coleoidea</taxon>
        <taxon>Decapodiformes</taxon>
        <taxon>Sepiida</taxon>
        <taxon>Sepiina</taxon>
        <taxon>Sepiidae</taxon>
        <taxon>Acanthosepion</taxon>
    </lineage>
</organism>
<dbReference type="Gene3D" id="3.40.50.300">
    <property type="entry name" value="P-loop containing nucleotide triphosphate hydrolases"/>
    <property type="match status" value="1"/>
</dbReference>
<keyword evidence="7 11" id="KW-0067">ATP-binding</keyword>
<feature type="region of interest" description="Disordered" evidence="12">
    <location>
        <begin position="274"/>
        <end position="336"/>
    </location>
</feature>
<feature type="compositionally biased region" description="Basic and acidic residues" evidence="12">
    <location>
        <begin position="429"/>
        <end position="447"/>
    </location>
</feature>
<evidence type="ECO:0000256" key="11">
    <source>
        <dbReference type="RuleBase" id="RU365058"/>
    </source>
</evidence>
<dbReference type="CDD" id="cd08768">
    <property type="entry name" value="Cdc6_C"/>
    <property type="match status" value="1"/>
</dbReference>
<dbReference type="PANTHER" id="PTHR10763">
    <property type="entry name" value="CELL DIVISION CONTROL PROTEIN 6-RELATED"/>
    <property type="match status" value="1"/>
</dbReference>
<dbReference type="GO" id="GO:0003682">
    <property type="term" value="F:chromatin binding"/>
    <property type="evidence" value="ECO:0007669"/>
    <property type="project" value="InterPro"/>
</dbReference>
<dbReference type="GO" id="GO:0033314">
    <property type="term" value="P:mitotic DNA replication checkpoint signaling"/>
    <property type="evidence" value="ECO:0007669"/>
    <property type="project" value="TreeGrafter"/>
</dbReference>
<evidence type="ECO:0000313" key="15">
    <source>
        <dbReference type="Proteomes" id="UP000597762"/>
    </source>
</evidence>
<accession>A0A812DY90</accession>
<dbReference type="GO" id="GO:0005524">
    <property type="term" value="F:ATP binding"/>
    <property type="evidence" value="ECO:0007669"/>
    <property type="project" value="UniProtKB-KW"/>
</dbReference>
<dbReference type="SUPFAM" id="SSF52540">
    <property type="entry name" value="P-loop containing nucleoside triphosphate hydrolases"/>
    <property type="match status" value="1"/>
</dbReference>
<keyword evidence="6 11" id="KW-0547">Nucleotide-binding</keyword>
<dbReference type="InterPro" id="IPR036390">
    <property type="entry name" value="WH_DNA-bd_sf"/>
</dbReference>
<protein>
    <recommendedName>
        <fullName evidence="3 11">Origin recognition complex subunit 1</fullName>
    </recommendedName>
</protein>
<dbReference type="SUPFAM" id="SSF46785">
    <property type="entry name" value="Winged helix' DNA-binding domain"/>
    <property type="match status" value="1"/>
</dbReference>
<keyword evidence="4 11" id="KW-0235">DNA replication</keyword>
<dbReference type="InterPro" id="IPR001025">
    <property type="entry name" value="BAH_dom"/>
</dbReference>
<dbReference type="Pfam" id="PF09079">
    <property type="entry name" value="WHD_Cdc6"/>
    <property type="match status" value="1"/>
</dbReference>
<dbReference type="GO" id="GO:0006270">
    <property type="term" value="P:DNA replication initiation"/>
    <property type="evidence" value="ECO:0007669"/>
    <property type="project" value="TreeGrafter"/>
</dbReference>
<feature type="compositionally biased region" description="Low complexity" evidence="12">
    <location>
        <begin position="493"/>
        <end position="506"/>
    </location>
</feature>
<dbReference type="SMART" id="SM01074">
    <property type="entry name" value="Cdc6_C"/>
    <property type="match status" value="1"/>
</dbReference>
<dbReference type="GO" id="GO:0016887">
    <property type="term" value="F:ATP hydrolysis activity"/>
    <property type="evidence" value="ECO:0007669"/>
    <property type="project" value="InterPro"/>
</dbReference>
<dbReference type="PANTHER" id="PTHR10763:SF23">
    <property type="entry name" value="ORIGIN RECOGNITION COMPLEX SUBUNIT 1"/>
    <property type="match status" value="1"/>
</dbReference>
<keyword evidence="10 11" id="KW-0539">Nucleus</keyword>
<dbReference type="GO" id="GO:0046872">
    <property type="term" value="F:metal ion binding"/>
    <property type="evidence" value="ECO:0007669"/>
    <property type="project" value="UniProtKB-KW"/>
</dbReference>
<comment type="similarity">
    <text evidence="2 11">Belongs to the ORC1 family.</text>
</comment>
<feature type="compositionally biased region" description="Polar residues" evidence="12">
    <location>
        <begin position="302"/>
        <end position="321"/>
    </location>
</feature>
<dbReference type="InterPro" id="IPR050311">
    <property type="entry name" value="ORC1/CDC6"/>
</dbReference>
<dbReference type="InterPro" id="IPR003959">
    <property type="entry name" value="ATPase_AAA_core"/>
</dbReference>
<feature type="domain" description="BAH" evidence="13">
    <location>
        <begin position="43"/>
        <end position="178"/>
    </location>
</feature>
<evidence type="ECO:0000313" key="14">
    <source>
        <dbReference type="EMBL" id="CAE1310519.1"/>
    </source>
</evidence>
<dbReference type="FunFam" id="3.40.50.300:FF:000199">
    <property type="entry name" value="Origin recognition complex subunit 1"/>
    <property type="match status" value="1"/>
</dbReference>
<keyword evidence="5" id="KW-0479">Metal-binding</keyword>
<reference evidence="14" key="1">
    <citation type="submission" date="2021-01" db="EMBL/GenBank/DDBJ databases">
        <authorList>
            <person name="Li R."/>
            <person name="Bekaert M."/>
        </authorList>
    </citation>
    <scope>NUCLEOTIDE SEQUENCE</scope>
    <source>
        <strain evidence="14">Farmed</strain>
    </source>
</reference>
<dbReference type="Gene3D" id="1.10.8.60">
    <property type="match status" value="1"/>
</dbReference>
<comment type="subunit">
    <text evidence="11">ORC is composed of six subunits.</text>
</comment>
<evidence type="ECO:0000256" key="7">
    <source>
        <dbReference type="ARBA" id="ARBA00022840"/>
    </source>
</evidence>
<evidence type="ECO:0000256" key="9">
    <source>
        <dbReference type="ARBA" id="ARBA00023125"/>
    </source>
</evidence>
<feature type="compositionally biased region" description="Basic residues" evidence="12">
    <location>
        <begin position="405"/>
        <end position="414"/>
    </location>
</feature>
<evidence type="ECO:0000256" key="5">
    <source>
        <dbReference type="ARBA" id="ARBA00022723"/>
    </source>
</evidence>
<dbReference type="Gene3D" id="2.30.30.490">
    <property type="match status" value="1"/>
</dbReference>
<dbReference type="PROSITE" id="PS51038">
    <property type="entry name" value="BAH"/>
    <property type="match status" value="1"/>
</dbReference>
<comment type="function">
    <text evidence="11">Component of the origin recognition complex (ORC) that binds origins of replication. DNA-binding is ATP-dependent, however specific DNA sequences that define origins of replication have not been identified so far. ORC is required to assemble the pre-replication complex necessary to initiate DNA replication.</text>
</comment>
<gene>
    <name evidence="14" type="ORF">SPHA_62072</name>
</gene>
<feature type="compositionally biased region" description="Low complexity" evidence="12">
    <location>
        <begin position="274"/>
        <end position="291"/>
    </location>
</feature>
<dbReference type="AlphaFoldDB" id="A0A812DY90"/>
<evidence type="ECO:0000256" key="1">
    <source>
        <dbReference type="ARBA" id="ARBA00004123"/>
    </source>
</evidence>
<feature type="region of interest" description="Disordered" evidence="12">
    <location>
        <begin position="186"/>
        <end position="209"/>
    </location>
</feature>
<evidence type="ECO:0000256" key="6">
    <source>
        <dbReference type="ARBA" id="ARBA00022741"/>
    </source>
</evidence>
<dbReference type="Proteomes" id="UP000597762">
    <property type="component" value="Unassembled WGS sequence"/>
</dbReference>
<name>A0A812DY90_ACAPH</name>
<dbReference type="InterPro" id="IPR027417">
    <property type="entry name" value="P-loop_NTPase"/>
</dbReference>
<dbReference type="OrthoDB" id="1926878at2759"/>
<proteinExistence type="inferred from homology"/>
<feature type="region of interest" description="Disordered" evidence="12">
    <location>
        <begin position="370"/>
        <end position="558"/>
    </location>
</feature>
<comment type="caution">
    <text evidence="14">The sequence shown here is derived from an EMBL/GenBank/DDBJ whole genome shotgun (WGS) entry which is preliminary data.</text>
</comment>
<dbReference type="InterPro" id="IPR043151">
    <property type="entry name" value="BAH_sf"/>
</dbReference>
<evidence type="ECO:0000259" key="13">
    <source>
        <dbReference type="PROSITE" id="PS51038"/>
    </source>
</evidence>
<dbReference type="InterPro" id="IPR041083">
    <property type="entry name" value="AAA_lid_10"/>
</dbReference>
<dbReference type="InterPro" id="IPR015163">
    <property type="entry name" value="Cdc6_C"/>
</dbReference>
<keyword evidence="9 11" id="KW-0238">DNA-binding</keyword>
<dbReference type="Pfam" id="PF17872">
    <property type="entry name" value="AAA_lid_10"/>
    <property type="match status" value="1"/>
</dbReference>